<dbReference type="NCBIfam" id="NF003843">
    <property type="entry name" value="PRK05422.1"/>
    <property type="match status" value="1"/>
</dbReference>
<dbReference type="NCBIfam" id="TIGR00086">
    <property type="entry name" value="smpB"/>
    <property type="match status" value="1"/>
</dbReference>
<dbReference type="Proteomes" id="UP000199347">
    <property type="component" value="Unassembled WGS sequence"/>
</dbReference>
<dbReference type="GO" id="GO:0070930">
    <property type="term" value="P:trans-translation-dependent protein tagging"/>
    <property type="evidence" value="ECO:0007669"/>
    <property type="project" value="TreeGrafter"/>
</dbReference>
<dbReference type="CDD" id="cd09294">
    <property type="entry name" value="SmpB"/>
    <property type="match status" value="1"/>
</dbReference>
<evidence type="ECO:0000256" key="3">
    <source>
        <dbReference type="HAMAP-Rule" id="MF_00023"/>
    </source>
</evidence>
<dbReference type="InterPro" id="IPR000037">
    <property type="entry name" value="SsrA-bd_prot"/>
</dbReference>
<comment type="similarity">
    <text evidence="3">Belongs to the SmpB family.</text>
</comment>
<dbReference type="OrthoDB" id="9805462at2"/>
<dbReference type="RefSeq" id="WP_092810679.1">
    <property type="nucleotide sequence ID" value="NZ_FMVW01000002.1"/>
</dbReference>
<keyword evidence="2 3" id="KW-0694">RNA-binding</keyword>
<reference evidence="5 6" key="1">
    <citation type="submission" date="2016-10" db="EMBL/GenBank/DDBJ databases">
        <authorList>
            <person name="de Groot N.N."/>
        </authorList>
    </citation>
    <scope>NUCLEOTIDE SEQUENCE [LARGE SCALE GENOMIC DNA]</scope>
    <source>
        <strain evidence="5 6">DSM 2698</strain>
    </source>
</reference>
<dbReference type="InterPro" id="IPR023620">
    <property type="entry name" value="SmpB"/>
</dbReference>
<dbReference type="SUPFAM" id="SSF74982">
    <property type="entry name" value="Small protein B (SmpB)"/>
    <property type="match status" value="1"/>
</dbReference>
<evidence type="ECO:0000256" key="2">
    <source>
        <dbReference type="ARBA" id="ARBA00022884"/>
    </source>
</evidence>
<name>A0A1G5N108_AFIMA</name>
<dbReference type="InterPro" id="IPR020081">
    <property type="entry name" value="SsrA-bd_prot_CS"/>
</dbReference>
<dbReference type="GO" id="GO:0005829">
    <property type="term" value="C:cytosol"/>
    <property type="evidence" value="ECO:0007669"/>
    <property type="project" value="TreeGrafter"/>
</dbReference>
<evidence type="ECO:0000256" key="1">
    <source>
        <dbReference type="ARBA" id="ARBA00022490"/>
    </source>
</evidence>
<comment type="subcellular location">
    <subcellularLocation>
        <location evidence="3">Cytoplasm</location>
    </subcellularLocation>
    <text evidence="3">The tmRNA-SmpB complex associates with stalled 70S ribosomes.</text>
</comment>
<comment type="function">
    <text evidence="3">Required for rescue of stalled ribosomes mediated by trans-translation. Binds to transfer-messenger RNA (tmRNA), required for stable association of tmRNA with ribosomes. tmRNA and SmpB together mimic tRNA shape, replacing the anticodon stem-loop with SmpB. tmRNA is encoded by the ssrA gene; the 2 termini fold to resemble tRNA(Ala) and it encodes a 'tag peptide', a short internal open reading frame. During trans-translation Ala-aminoacylated tmRNA acts like a tRNA, entering the A-site of stalled ribosomes, displacing the stalled mRNA. The ribosome then switches to translate the ORF on the tmRNA; the nascent peptide is terminated with the 'tag peptide' encoded by the tmRNA and targeted for degradation. The ribosome is freed to recommence translation, which seems to be the essential function of trans-translation.</text>
</comment>
<keyword evidence="6" id="KW-1185">Reference proteome</keyword>
<dbReference type="PANTHER" id="PTHR30308">
    <property type="entry name" value="TMRNA-BINDING COMPONENT OF TRANS-TRANSLATION TAGGING COMPLEX"/>
    <property type="match status" value="1"/>
</dbReference>
<evidence type="ECO:0000256" key="4">
    <source>
        <dbReference type="SAM" id="MobiDB-lite"/>
    </source>
</evidence>
<feature type="region of interest" description="Disordered" evidence="4">
    <location>
        <begin position="131"/>
        <end position="157"/>
    </location>
</feature>
<keyword evidence="1 3" id="KW-0963">Cytoplasm</keyword>
<organism evidence="5 6">
    <name type="scientific">Afifella marina DSM 2698</name>
    <dbReference type="NCBI Taxonomy" id="1120955"/>
    <lineage>
        <taxon>Bacteria</taxon>
        <taxon>Pseudomonadati</taxon>
        <taxon>Pseudomonadota</taxon>
        <taxon>Alphaproteobacteria</taxon>
        <taxon>Hyphomicrobiales</taxon>
        <taxon>Afifellaceae</taxon>
        <taxon>Afifella</taxon>
    </lineage>
</organism>
<sequence length="157" mass="18233">MAKKTTTNNKVVADNRRARFDYEIGETIEAGLQLVGTEVKSLRHNKANIAESYVSPEGGEVWLINGNIPEYLQANQFNHDPRRKRRLLLHQREIDRLSQSVDREGMTIVPLRLYFNDRGIAKLAIALAKGKKTHDKRETEKKRDWQREKNRLLKELG</sequence>
<dbReference type="GO" id="GO:0070929">
    <property type="term" value="P:trans-translation"/>
    <property type="evidence" value="ECO:0007669"/>
    <property type="project" value="UniProtKB-UniRule"/>
</dbReference>
<evidence type="ECO:0000313" key="5">
    <source>
        <dbReference type="EMBL" id="SCZ30471.1"/>
    </source>
</evidence>
<gene>
    <name evidence="3" type="primary">smpB</name>
    <name evidence="5" type="ORF">SAMN03080610_01261</name>
</gene>
<dbReference type="AlphaFoldDB" id="A0A1G5N108"/>
<dbReference type="STRING" id="1120955.SAMN03080610_01261"/>
<dbReference type="HAMAP" id="MF_00023">
    <property type="entry name" value="SmpB"/>
    <property type="match status" value="1"/>
</dbReference>
<dbReference type="PROSITE" id="PS01317">
    <property type="entry name" value="SSRP"/>
    <property type="match status" value="1"/>
</dbReference>
<evidence type="ECO:0000313" key="6">
    <source>
        <dbReference type="Proteomes" id="UP000199347"/>
    </source>
</evidence>
<dbReference type="Gene3D" id="2.40.280.10">
    <property type="match status" value="1"/>
</dbReference>
<dbReference type="PANTHER" id="PTHR30308:SF2">
    <property type="entry name" value="SSRA-BINDING PROTEIN"/>
    <property type="match status" value="1"/>
</dbReference>
<dbReference type="Pfam" id="PF01668">
    <property type="entry name" value="SmpB"/>
    <property type="match status" value="1"/>
</dbReference>
<dbReference type="GO" id="GO:0003723">
    <property type="term" value="F:RNA binding"/>
    <property type="evidence" value="ECO:0007669"/>
    <property type="project" value="UniProtKB-UniRule"/>
</dbReference>
<feature type="compositionally biased region" description="Basic and acidic residues" evidence="4">
    <location>
        <begin position="135"/>
        <end position="157"/>
    </location>
</feature>
<accession>A0A1G5N108</accession>
<proteinExistence type="inferred from homology"/>
<dbReference type="EMBL" id="FMVW01000002">
    <property type="protein sequence ID" value="SCZ30471.1"/>
    <property type="molecule type" value="Genomic_DNA"/>
</dbReference>
<protein>
    <recommendedName>
        <fullName evidence="3">SsrA-binding protein</fullName>
    </recommendedName>
    <alternativeName>
        <fullName evidence="3">Small protein B</fullName>
    </alternativeName>
</protein>